<dbReference type="Proteomes" id="UP000218811">
    <property type="component" value="Unassembled WGS sequence"/>
</dbReference>
<sequence>MPATEAAGNASFLQIERRRPVLAENGLRGGTSLHLLVTVASRALGHSESIVFAHNVATSPSLDDIAGCGTKTATESVGRPFLRCGRGSSATMLGPRGPKTIDGRGSRTCFSFCFSTKATSIARGIRGPPKILVLRVTSFSSSTAATPMAPSSTSKKPYRSAKTTMSRKQPQHQQRKPRGKAQKSRESQSSQGSTSGPDSRSSVSPRLESSPDIPDLVQSDAPQTPKRPIAGNHDSADLSPPPAPMVPRMYRKYSTPSKSTTGKGSSKVLVPVPPTPRHDGNSVLLSPPLLFRDREYPKR</sequence>
<accession>A0A2H3JCA9</accession>
<dbReference type="EMBL" id="KB467876">
    <property type="protein sequence ID" value="PCH36369.1"/>
    <property type="molecule type" value="Genomic_DNA"/>
</dbReference>
<keyword evidence="3" id="KW-1185">Reference proteome</keyword>
<feature type="compositionally biased region" description="Low complexity" evidence="1">
    <location>
        <begin position="187"/>
        <end position="211"/>
    </location>
</feature>
<feature type="compositionally biased region" description="Low complexity" evidence="1">
    <location>
        <begin position="254"/>
        <end position="267"/>
    </location>
</feature>
<reference evidence="2 3" key="1">
    <citation type="journal article" date="2012" name="Science">
        <title>The Paleozoic origin of enzymatic lignin decomposition reconstructed from 31 fungal genomes.</title>
        <authorList>
            <person name="Floudas D."/>
            <person name="Binder M."/>
            <person name="Riley R."/>
            <person name="Barry K."/>
            <person name="Blanchette R.A."/>
            <person name="Henrissat B."/>
            <person name="Martinez A.T."/>
            <person name="Otillar R."/>
            <person name="Spatafora J.W."/>
            <person name="Yadav J.S."/>
            <person name="Aerts A."/>
            <person name="Benoit I."/>
            <person name="Boyd A."/>
            <person name="Carlson A."/>
            <person name="Copeland A."/>
            <person name="Coutinho P.M."/>
            <person name="de Vries R.P."/>
            <person name="Ferreira P."/>
            <person name="Findley K."/>
            <person name="Foster B."/>
            <person name="Gaskell J."/>
            <person name="Glotzer D."/>
            <person name="Gorecki P."/>
            <person name="Heitman J."/>
            <person name="Hesse C."/>
            <person name="Hori C."/>
            <person name="Igarashi K."/>
            <person name="Jurgens J.A."/>
            <person name="Kallen N."/>
            <person name="Kersten P."/>
            <person name="Kohler A."/>
            <person name="Kuees U."/>
            <person name="Kumar T.K.A."/>
            <person name="Kuo A."/>
            <person name="LaButti K."/>
            <person name="Larrondo L.F."/>
            <person name="Lindquist E."/>
            <person name="Ling A."/>
            <person name="Lombard V."/>
            <person name="Lucas S."/>
            <person name="Lundell T."/>
            <person name="Martin R."/>
            <person name="McLaughlin D.J."/>
            <person name="Morgenstern I."/>
            <person name="Morin E."/>
            <person name="Murat C."/>
            <person name="Nagy L.G."/>
            <person name="Nolan M."/>
            <person name="Ohm R.A."/>
            <person name="Patyshakuliyeva A."/>
            <person name="Rokas A."/>
            <person name="Ruiz-Duenas F.J."/>
            <person name="Sabat G."/>
            <person name="Salamov A."/>
            <person name="Samejima M."/>
            <person name="Schmutz J."/>
            <person name="Slot J.C."/>
            <person name="St John F."/>
            <person name="Stenlid J."/>
            <person name="Sun H."/>
            <person name="Sun S."/>
            <person name="Syed K."/>
            <person name="Tsang A."/>
            <person name="Wiebenga A."/>
            <person name="Young D."/>
            <person name="Pisabarro A."/>
            <person name="Eastwood D.C."/>
            <person name="Martin F."/>
            <person name="Cullen D."/>
            <person name="Grigoriev I.V."/>
            <person name="Hibbett D.S."/>
        </authorList>
    </citation>
    <scope>NUCLEOTIDE SEQUENCE [LARGE SCALE GENOMIC DNA]</scope>
    <source>
        <strain evidence="2 3">MD-104</strain>
    </source>
</reference>
<name>A0A2H3JCA9_WOLCO</name>
<feature type="compositionally biased region" description="Low complexity" evidence="1">
    <location>
        <begin position="142"/>
        <end position="154"/>
    </location>
</feature>
<evidence type="ECO:0000313" key="2">
    <source>
        <dbReference type="EMBL" id="PCH36369.1"/>
    </source>
</evidence>
<gene>
    <name evidence="2" type="ORF">WOLCODRAFT_20497</name>
</gene>
<feature type="compositionally biased region" description="Basic residues" evidence="1">
    <location>
        <begin position="169"/>
        <end position="182"/>
    </location>
</feature>
<proteinExistence type="predicted"/>
<protein>
    <submittedName>
        <fullName evidence="2">Uncharacterized protein</fullName>
    </submittedName>
</protein>
<dbReference type="AlphaFoldDB" id="A0A2H3JCA9"/>
<feature type="region of interest" description="Disordered" evidence="1">
    <location>
        <begin position="142"/>
        <end position="299"/>
    </location>
</feature>
<evidence type="ECO:0000313" key="3">
    <source>
        <dbReference type="Proteomes" id="UP000218811"/>
    </source>
</evidence>
<evidence type="ECO:0000256" key="1">
    <source>
        <dbReference type="SAM" id="MobiDB-lite"/>
    </source>
</evidence>
<organism evidence="2 3">
    <name type="scientific">Wolfiporia cocos (strain MD-104)</name>
    <name type="common">Brown rot fungus</name>
    <dbReference type="NCBI Taxonomy" id="742152"/>
    <lineage>
        <taxon>Eukaryota</taxon>
        <taxon>Fungi</taxon>
        <taxon>Dikarya</taxon>
        <taxon>Basidiomycota</taxon>
        <taxon>Agaricomycotina</taxon>
        <taxon>Agaricomycetes</taxon>
        <taxon>Polyporales</taxon>
        <taxon>Phaeolaceae</taxon>
        <taxon>Wolfiporia</taxon>
    </lineage>
</organism>